<dbReference type="EMBL" id="CM007647">
    <property type="protein sequence ID" value="ONM05094.1"/>
    <property type="molecule type" value="Genomic_DNA"/>
</dbReference>
<dbReference type="STRING" id="4577.A0A1D6KQR1"/>
<protein>
    <recommendedName>
        <fullName evidence="2">RRM domain-containing protein</fullName>
    </recommendedName>
</protein>
<dbReference type="AlphaFoldDB" id="A0A1D6KQR1"/>
<proteinExistence type="predicted"/>
<name>A0A1D6KQR1_MAIZE</name>
<evidence type="ECO:0008006" key="2">
    <source>
        <dbReference type="Google" id="ProtNLM"/>
    </source>
</evidence>
<organism evidence="1">
    <name type="scientific">Zea mays</name>
    <name type="common">Maize</name>
    <dbReference type="NCBI Taxonomy" id="4577"/>
    <lineage>
        <taxon>Eukaryota</taxon>
        <taxon>Viridiplantae</taxon>
        <taxon>Streptophyta</taxon>
        <taxon>Embryophyta</taxon>
        <taxon>Tracheophyta</taxon>
        <taxon>Spermatophyta</taxon>
        <taxon>Magnoliopsida</taxon>
        <taxon>Liliopsida</taxon>
        <taxon>Poales</taxon>
        <taxon>Poaceae</taxon>
        <taxon>PACMAD clade</taxon>
        <taxon>Panicoideae</taxon>
        <taxon>Andropogonodae</taxon>
        <taxon>Andropogoneae</taxon>
        <taxon>Tripsacinae</taxon>
        <taxon>Zea</taxon>
    </lineage>
</organism>
<dbReference type="InParanoid" id="A0A1D6KQR1"/>
<sequence>MEKLIIRRDIPFGKVFLEHIDVEGSTKAKTEMHGQKLGGNQVVVVRRSHMQALRLRPPMPNNTIRRH</sequence>
<dbReference type="SUPFAM" id="SSF54928">
    <property type="entry name" value="RNA-binding domain, RBD"/>
    <property type="match status" value="1"/>
</dbReference>
<reference evidence="1" key="1">
    <citation type="submission" date="2015-12" db="EMBL/GenBank/DDBJ databases">
        <title>Update maize B73 reference genome by single molecule sequencing technologies.</title>
        <authorList>
            <consortium name="Maize Genome Sequencing Project"/>
            <person name="Ware D."/>
        </authorList>
    </citation>
    <scope>NUCLEOTIDE SEQUENCE [LARGE SCALE GENOMIC DNA]</scope>
    <source>
        <tissue evidence="1">Seedling</tissue>
    </source>
</reference>
<evidence type="ECO:0000313" key="1">
    <source>
        <dbReference type="EMBL" id="ONM05094.1"/>
    </source>
</evidence>
<dbReference type="GO" id="GO:0003676">
    <property type="term" value="F:nucleic acid binding"/>
    <property type="evidence" value="ECO:0007669"/>
    <property type="project" value="InterPro"/>
</dbReference>
<dbReference type="InterPro" id="IPR035979">
    <property type="entry name" value="RBD_domain_sf"/>
</dbReference>
<accession>A0A1D6KQR1</accession>
<gene>
    <name evidence="1" type="ORF">ZEAMMB73_Zm00001d032446</name>
</gene>